<reference evidence="3 4" key="1">
    <citation type="journal article" date="2015" name="J. Biotechnol.">
        <title>Complete genome sequence of Paenibacillus beijingensis 7188(T) (=DSM 24997(T)), a novel rhizobacterium from jujube garden soil.</title>
        <authorList>
            <person name="Kwak Y."/>
            <person name="Shin J.H."/>
        </authorList>
    </citation>
    <scope>NUCLEOTIDE SEQUENCE [LARGE SCALE GENOMIC DNA]</scope>
    <source>
        <strain evidence="3 4">DSM 24997</strain>
    </source>
</reference>
<reference evidence="4" key="2">
    <citation type="submission" date="2015-03" db="EMBL/GenBank/DDBJ databases">
        <title>Genome sequence of Paenibacillus beijingensis strain DSM 24997T.</title>
        <authorList>
            <person name="Kwak Y."/>
            <person name="Shin J.-H."/>
        </authorList>
    </citation>
    <scope>NUCLEOTIDE SEQUENCE [LARGE SCALE GENOMIC DNA]</scope>
    <source>
        <strain evidence="4">DSM 24997</strain>
    </source>
</reference>
<name>A0A0D5NPH5_9BACL</name>
<evidence type="ECO:0000313" key="3">
    <source>
        <dbReference type="EMBL" id="AJY77199.1"/>
    </source>
</evidence>
<dbReference type="AlphaFoldDB" id="A0A0D5NPH5"/>
<organism evidence="3 4">
    <name type="scientific">Paenibacillus beijingensis</name>
    <dbReference type="NCBI Taxonomy" id="1126833"/>
    <lineage>
        <taxon>Bacteria</taxon>
        <taxon>Bacillati</taxon>
        <taxon>Bacillota</taxon>
        <taxon>Bacilli</taxon>
        <taxon>Bacillales</taxon>
        <taxon>Paenibacillaceae</taxon>
        <taxon>Paenibacillus</taxon>
    </lineage>
</organism>
<accession>A0A0D5NPH5</accession>
<feature type="transmembrane region" description="Helical" evidence="2">
    <location>
        <begin position="48"/>
        <end position="67"/>
    </location>
</feature>
<dbReference type="RefSeq" id="WP_045672624.1">
    <property type="nucleotide sequence ID" value="NZ_CP011058.1"/>
</dbReference>
<keyword evidence="2" id="KW-1133">Transmembrane helix</keyword>
<dbReference type="STRING" id="1126833.VN24_24905"/>
<keyword evidence="2" id="KW-0472">Membrane</keyword>
<dbReference type="EMBL" id="CP011058">
    <property type="protein sequence ID" value="AJY77199.1"/>
    <property type="molecule type" value="Genomic_DNA"/>
</dbReference>
<evidence type="ECO:0000256" key="1">
    <source>
        <dbReference type="SAM" id="MobiDB-lite"/>
    </source>
</evidence>
<keyword evidence="2" id="KW-0812">Transmembrane</keyword>
<feature type="region of interest" description="Disordered" evidence="1">
    <location>
        <begin position="1"/>
        <end position="43"/>
    </location>
</feature>
<evidence type="ECO:0000256" key="2">
    <source>
        <dbReference type="SAM" id="Phobius"/>
    </source>
</evidence>
<gene>
    <name evidence="3" type="ORF">VN24_24905</name>
</gene>
<protein>
    <submittedName>
        <fullName evidence="3">Uncharacterized protein</fullName>
    </submittedName>
</protein>
<proteinExistence type="predicted"/>
<keyword evidence="4" id="KW-1185">Reference proteome</keyword>
<dbReference type="Proteomes" id="UP000032633">
    <property type="component" value="Chromosome"/>
</dbReference>
<dbReference type="OrthoDB" id="2622205at2"/>
<dbReference type="HOGENOM" id="CLU_2466078_0_0_9"/>
<feature type="compositionally biased region" description="Basic residues" evidence="1">
    <location>
        <begin position="33"/>
        <end position="43"/>
    </location>
</feature>
<sequence>MSRMEKFGSRAAGRKAQSKEPRRAQDDEERLPPRRQKHPSSRQKFSKWFYNSLFILFVLLVAALLMWGRNAFPQEKQVQPAIGQEGVK</sequence>
<dbReference type="KEGG" id="pbj:VN24_24905"/>
<evidence type="ECO:0000313" key="4">
    <source>
        <dbReference type="Proteomes" id="UP000032633"/>
    </source>
</evidence>
<dbReference type="PATRIC" id="fig|1126833.4.peg.5476"/>